<dbReference type="RefSeq" id="WP_040988294.1">
    <property type="nucleotide sequence ID" value="NZ_JTKH01000006.1"/>
</dbReference>
<feature type="signal peptide" evidence="1">
    <location>
        <begin position="1"/>
        <end position="29"/>
    </location>
</feature>
<dbReference type="STRING" id="1461322.OJ16_05790"/>
<dbReference type="Proteomes" id="UP000031672">
    <property type="component" value="Unassembled WGS sequence"/>
</dbReference>
<proteinExistence type="predicted"/>
<comment type="caution">
    <text evidence="2">The sequence shown here is derived from an EMBL/GenBank/DDBJ whole genome shotgun (WGS) entry which is preliminary data.</text>
</comment>
<dbReference type="AlphaFoldDB" id="A0A0C2JS03"/>
<evidence type="ECO:0000256" key="1">
    <source>
        <dbReference type="SAM" id="SignalP"/>
    </source>
</evidence>
<name>A0A0C2JS03_9VIBR</name>
<evidence type="ECO:0000313" key="3">
    <source>
        <dbReference type="Proteomes" id="UP000031672"/>
    </source>
</evidence>
<dbReference type="EMBL" id="JTKH01000006">
    <property type="protein sequence ID" value="KII80804.1"/>
    <property type="molecule type" value="Genomic_DNA"/>
</dbReference>
<accession>A0A0C2JS03</accession>
<feature type="chain" id="PRO_5009758648" evidence="1">
    <location>
        <begin position="30"/>
        <end position="146"/>
    </location>
</feature>
<evidence type="ECO:0000313" key="2">
    <source>
        <dbReference type="EMBL" id="KII80804.1"/>
    </source>
</evidence>
<keyword evidence="3" id="KW-1185">Reference proteome</keyword>
<organism evidence="2 3">
    <name type="scientific">Vibrio renipiscarius</name>
    <dbReference type="NCBI Taxonomy" id="1461322"/>
    <lineage>
        <taxon>Bacteria</taxon>
        <taxon>Pseudomonadati</taxon>
        <taxon>Pseudomonadota</taxon>
        <taxon>Gammaproteobacteria</taxon>
        <taxon>Vibrionales</taxon>
        <taxon>Vibrionaceae</taxon>
        <taxon>Vibrio</taxon>
    </lineage>
</organism>
<gene>
    <name evidence="2" type="ORF">OJ16_05790</name>
</gene>
<sequence>MPRTNRQLLIALFSAFCLLWLSAFNAVQANSARPNQISHNAVNNYAADNHVSRHHISSDNKPIGGVHLNPIATADRECAAHTTSPHVAQHAKVEHQSCSSICIMKMPLEPINYAMQRSPCAIAPIGHDVMGKTISRTQSLFRPPIS</sequence>
<dbReference type="OrthoDB" id="5890312at2"/>
<reference evidence="2 3" key="1">
    <citation type="submission" date="2014-11" db="EMBL/GenBank/DDBJ databases">
        <title>Draft Genome Sequence of Vibrio piscirenalis strains CECT 8603T and CECT 8604, two marine Gammaproteobacterium isolated from cultured gilthead sea bream (Sparus aurata).</title>
        <authorList>
            <person name="Arahal D.R."/>
            <person name="Rodrigo-Torres L."/>
            <person name="Lucena T."/>
            <person name="Pujalte M.J."/>
        </authorList>
    </citation>
    <scope>NUCLEOTIDE SEQUENCE [LARGE SCALE GENOMIC DNA]</scope>
    <source>
        <strain evidence="2 3">DCR 1-4-2</strain>
    </source>
</reference>
<accession>A0A0C2KBY7</accession>
<keyword evidence="1" id="KW-0732">Signal</keyword>
<protein>
    <submittedName>
        <fullName evidence="2">Uncharacterized protein</fullName>
    </submittedName>
</protein>